<dbReference type="AlphaFoldDB" id="A0A017RVB5"/>
<dbReference type="OrthoDB" id="1949817at2"/>
<evidence type="ECO:0000259" key="3">
    <source>
        <dbReference type="Pfam" id="PF18915"/>
    </source>
</evidence>
<evidence type="ECO:0000256" key="1">
    <source>
        <dbReference type="SAM" id="Coils"/>
    </source>
</evidence>
<dbReference type="Pfam" id="PF18915">
    <property type="entry name" value="DUF5667"/>
    <property type="match status" value="1"/>
</dbReference>
<name>A0A017RVB5_9CLOT</name>
<protein>
    <recommendedName>
        <fullName evidence="3">DUF5667 domain-containing protein</fullName>
    </recommendedName>
</protein>
<dbReference type="Proteomes" id="UP000019681">
    <property type="component" value="Unassembled WGS sequence"/>
</dbReference>
<comment type="caution">
    <text evidence="4">The sequence shown here is derived from an EMBL/GenBank/DDBJ whole genome shotgun (WGS) entry which is preliminary data.</text>
</comment>
<evidence type="ECO:0000313" key="5">
    <source>
        <dbReference type="Proteomes" id="UP000019681"/>
    </source>
</evidence>
<evidence type="ECO:0000256" key="2">
    <source>
        <dbReference type="SAM" id="SignalP"/>
    </source>
</evidence>
<dbReference type="EMBL" id="AZQP01000036">
    <property type="protein sequence ID" value="EYE87855.1"/>
    <property type="molecule type" value="Genomic_DNA"/>
</dbReference>
<evidence type="ECO:0000313" key="4">
    <source>
        <dbReference type="EMBL" id="EYE87855.1"/>
    </source>
</evidence>
<feature type="signal peptide" evidence="2">
    <location>
        <begin position="1"/>
        <end position="23"/>
    </location>
</feature>
<gene>
    <name evidence="4" type="ORF">Q428_11110</name>
</gene>
<sequence length="317" mass="36019">MKRIALLLAAIFFTANINIKVFAEETSTLKDQAGITPDSILYPIDKALDDLKISISTTEEKKVEAITDVAQERLGESQVLIEKGKEDIANTSIDEYKQKINEAVEVIENVNNTTNDEKAEKDIDKIGSIVLSKQEKAIEVLKEIQNKVGEESKESITKVIEMQVAKKEAVKNMVQKRHELNISRQAMQQAKIELEKAIKTGNDDLINKARESLLAKEELFNGAKDELKKSQEAKKNINNINKELKKEAVKDIKEEAKKKTITKEEKKRAIQAINVVSKTKNEKKEHKVKEIRKTKLKGKAEKLYNDTEEKMNETYNN</sequence>
<keyword evidence="1" id="KW-0175">Coiled coil</keyword>
<keyword evidence="2" id="KW-0732">Signal</keyword>
<proteinExistence type="predicted"/>
<dbReference type="InterPro" id="IPR043725">
    <property type="entry name" value="DUF5667"/>
</dbReference>
<organism evidence="4 5">
    <name type="scientific">Fervidicella metallireducens AeB</name>
    <dbReference type="NCBI Taxonomy" id="1403537"/>
    <lineage>
        <taxon>Bacteria</taxon>
        <taxon>Bacillati</taxon>
        <taxon>Bacillota</taxon>
        <taxon>Clostridia</taxon>
        <taxon>Eubacteriales</taxon>
        <taxon>Clostridiaceae</taxon>
        <taxon>Fervidicella</taxon>
    </lineage>
</organism>
<reference evidence="4 5" key="1">
    <citation type="journal article" date="2014" name="Genome Announc.">
        <title>Draft Genome Sequence of Fervidicella metallireducens Strain AeBT, an Iron-Reducing Thermoanaerobe from the Great Artesian Basin.</title>
        <authorList>
            <person name="Patel B.K."/>
        </authorList>
    </citation>
    <scope>NUCLEOTIDE SEQUENCE [LARGE SCALE GENOMIC DNA]</scope>
    <source>
        <strain evidence="4 5">AeB</strain>
    </source>
</reference>
<feature type="chain" id="PRO_5001495612" description="DUF5667 domain-containing protein" evidence="2">
    <location>
        <begin position="24"/>
        <end position="317"/>
    </location>
</feature>
<feature type="domain" description="DUF5667" evidence="3">
    <location>
        <begin position="34"/>
        <end position="151"/>
    </location>
</feature>
<dbReference type="STRING" id="1403537.Q428_11110"/>
<accession>A0A017RVB5</accession>
<keyword evidence="5" id="KW-1185">Reference proteome</keyword>
<feature type="coiled-coil region" evidence="1">
    <location>
        <begin position="180"/>
        <end position="269"/>
    </location>
</feature>
<dbReference type="RefSeq" id="WP_051515119.1">
    <property type="nucleotide sequence ID" value="NZ_AZQP01000036.1"/>
</dbReference>